<feature type="domain" description="CpcD-like" evidence="9">
    <location>
        <begin position="235"/>
        <end position="290"/>
    </location>
</feature>
<feature type="region of interest" description="Disordered" evidence="8">
    <location>
        <begin position="213"/>
        <end position="233"/>
    </location>
</feature>
<protein>
    <submittedName>
        <fullName evidence="11">Phycobilisome linker polypeptide</fullName>
    </submittedName>
</protein>
<comment type="caution">
    <text evidence="11">The sequence shown here is derived from an EMBL/GenBank/DDBJ whole genome shotgun (WGS) entry which is preliminary data.</text>
</comment>
<dbReference type="PROSITE" id="PS51441">
    <property type="entry name" value="CPCD_LIKE"/>
    <property type="match status" value="1"/>
</dbReference>
<keyword evidence="3" id="KW-0042">Antenna complex</keyword>
<name>A0A964BTB6_9CYAN</name>
<dbReference type="InterPro" id="IPR016470">
    <property type="entry name" value="Phycobilisome"/>
</dbReference>
<comment type="similarity">
    <text evidence="7">Belongs to the phycobilisome linker protein family.</text>
</comment>
<dbReference type="SMART" id="SM01094">
    <property type="entry name" value="CpcD"/>
    <property type="match status" value="1"/>
</dbReference>
<dbReference type="PROSITE" id="PS51445">
    <property type="entry name" value="PBS_LINKER"/>
    <property type="match status" value="1"/>
</dbReference>
<proteinExistence type="inferred from homology"/>
<evidence type="ECO:0000259" key="10">
    <source>
        <dbReference type="PROSITE" id="PS51445"/>
    </source>
</evidence>
<evidence type="ECO:0000256" key="3">
    <source>
        <dbReference type="ARBA" id="ARBA00022549"/>
    </source>
</evidence>
<dbReference type="InterPro" id="IPR001297">
    <property type="entry name" value="PBS_linker_dom"/>
</dbReference>
<dbReference type="InterPro" id="IPR008213">
    <property type="entry name" value="CpcD-like_dom"/>
</dbReference>
<organism evidence="11 12">
    <name type="scientific">Waterburya agarophytonicola KI4</name>
    <dbReference type="NCBI Taxonomy" id="2874699"/>
    <lineage>
        <taxon>Bacteria</taxon>
        <taxon>Bacillati</taxon>
        <taxon>Cyanobacteriota</taxon>
        <taxon>Cyanophyceae</taxon>
        <taxon>Pleurocapsales</taxon>
        <taxon>Hyellaceae</taxon>
        <taxon>Waterburya</taxon>
        <taxon>Waterburya agarophytonicola</taxon>
    </lineage>
</organism>
<dbReference type="PANTHER" id="PTHR34011">
    <property type="entry name" value="PHYCOBILISOME 32.1 KDA LINKER POLYPEPTIDE, PHYCOCYANIN-ASSOCIATED, ROD 2-RELATED"/>
    <property type="match status" value="1"/>
</dbReference>
<evidence type="ECO:0000256" key="6">
    <source>
        <dbReference type="ARBA" id="ARBA00023136"/>
    </source>
</evidence>
<dbReference type="GO" id="GO:0015979">
    <property type="term" value="P:photosynthesis"/>
    <property type="evidence" value="ECO:0007669"/>
    <property type="project" value="UniProtKB-KW"/>
</dbReference>
<keyword evidence="2" id="KW-0602">Photosynthesis</keyword>
<dbReference type="RefSeq" id="WP_229641407.1">
    <property type="nucleotide sequence ID" value="NZ_JADWDC010000040.1"/>
</dbReference>
<sequence>MTFGPASELGVGLFEDTSPFEYVPGRSEEEVESIIRAVYRQVLGNAYIMESERATVPESQFRLGQLSVREFVREIGKSNAYISRFFETCPRYRFIELNFKHFLGRAPNSYDEMKAHSAILDEGGWEAEIDSYLDSDEYQEAYGENFVPFYRGYKSRPGQTMVEFTHMFALARGASSSDFKGSLAGKTPVLNKNVIQGTPISIIPPSGGAAGDGWSFQEPALGSRTRQGSGSGENGKIYRIEVTGYGSRAVNRVSKFRRSNKVYLVPYDKLSQEYQRIHKQGGKIASITPVN</sequence>
<dbReference type="GO" id="GO:0030089">
    <property type="term" value="C:phycobilisome"/>
    <property type="evidence" value="ECO:0007669"/>
    <property type="project" value="UniProtKB-UniRule"/>
</dbReference>
<dbReference type="PANTHER" id="PTHR34011:SF6">
    <property type="entry name" value="PHYCOBILIPROTEIN APCE"/>
    <property type="match status" value="1"/>
</dbReference>
<evidence type="ECO:0000313" key="11">
    <source>
        <dbReference type="EMBL" id="MCC0178342.1"/>
    </source>
</evidence>
<evidence type="ECO:0000256" key="1">
    <source>
        <dbReference type="ARBA" id="ARBA00004445"/>
    </source>
</evidence>
<dbReference type="PIRSF" id="PIRSF005898">
    <property type="entry name" value="Phycobilisome_CpeC/CpcI"/>
    <property type="match status" value="1"/>
</dbReference>
<evidence type="ECO:0000256" key="2">
    <source>
        <dbReference type="ARBA" id="ARBA00022531"/>
    </source>
</evidence>
<dbReference type="GO" id="GO:0031676">
    <property type="term" value="C:plasma membrane-derived thylakoid membrane"/>
    <property type="evidence" value="ECO:0007669"/>
    <property type="project" value="UniProtKB-SubCell"/>
</dbReference>
<reference evidence="11" key="1">
    <citation type="journal article" date="2021" name="Antonie Van Leeuwenhoek">
        <title>Draft genome and description of Waterburya agarophytonicola gen. nov. sp. nov. (Pleurocapsales, Cyanobacteria): a seaweed symbiont.</title>
        <authorList>
            <person name="Bonthond G."/>
            <person name="Shalygin S."/>
            <person name="Bayer T."/>
            <person name="Weinberger F."/>
        </authorList>
    </citation>
    <scope>NUCLEOTIDE SEQUENCE</scope>
    <source>
        <strain evidence="11">KI4</strain>
    </source>
</reference>
<accession>A0A964BTB6</accession>
<dbReference type="Proteomes" id="UP000729733">
    <property type="component" value="Unassembled WGS sequence"/>
</dbReference>
<feature type="domain" description="PBS-linker" evidence="10">
    <location>
        <begin position="1"/>
        <end position="179"/>
    </location>
</feature>
<evidence type="ECO:0000313" key="12">
    <source>
        <dbReference type="Proteomes" id="UP000729733"/>
    </source>
</evidence>
<dbReference type="Gene3D" id="1.10.3130.20">
    <property type="entry name" value="Phycobilisome linker domain"/>
    <property type="match status" value="1"/>
</dbReference>
<evidence type="ECO:0000259" key="9">
    <source>
        <dbReference type="PROSITE" id="PS51441"/>
    </source>
</evidence>
<keyword evidence="6" id="KW-0472">Membrane</keyword>
<comment type="subcellular location">
    <subcellularLocation>
        <location evidence="1">Cellular thylakoid membrane</location>
        <topology evidence="1">Peripheral membrane protein</topology>
        <orientation evidence="1">Cytoplasmic side</orientation>
    </subcellularLocation>
</comment>
<evidence type="ECO:0000256" key="4">
    <source>
        <dbReference type="ARBA" id="ARBA00022738"/>
    </source>
</evidence>
<evidence type="ECO:0000256" key="5">
    <source>
        <dbReference type="ARBA" id="ARBA00023078"/>
    </source>
</evidence>
<keyword evidence="4 7" id="KW-0605">Phycobilisome</keyword>
<evidence type="ECO:0000256" key="7">
    <source>
        <dbReference type="PROSITE-ProRule" id="PRU00775"/>
    </source>
</evidence>
<dbReference type="InterPro" id="IPR038255">
    <property type="entry name" value="PBS_linker_sf"/>
</dbReference>
<gene>
    <name evidence="11" type="ORF">I4641_15275</name>
</gene>
<keyword evidence="5" id="KW-0793">Thylakoid</keyword>
<dbReference type="AlphaFoldDB" id="A0A964BTB6"/>
<dbReference type="Pfam" id="PF01383">
    <property type="entry name" value="CpcD"/>
    <property type="match status" value="1"/>
</dbReference>
<keyword evidence="12" id="KW-1185">Reference proteome</keyword>
<dbReference type="Pfam" id="PF00427">
    <property type="entry name" value="PBS_linker_poly"/>
    <property type="match status" value="1"/>
</dbReference>
<dbReference type="EMBL" id="JADWDC010000040">
    <property type="protein sequence ID" value="MCC0178342.1"/>
    <property type="molecule type" value="Genomic_DNA"/>
</dbReference>
<evidence type="ECO:0000256" key="8">
    <source>
        <dbReference type="SAM" id="MobiDB-lite"/>
    </source>
</evidence>